<dbReference type="AlphaFoldDB" id="G5J0C1"/>
<evidence type="ECO:0000313" key="2">
    <source>
        <dbReference type="Proteomes" id="UP000003477"/>
    </source>
</evidence>
<reference evidence="1 2" key="1">
    <citation type="journal article" date="2011" name="Front. Microbiol.">
        <title>Two Strains of Crocosphaera watsonii with Highly Conserved Genomes are Distinguished by Strain-Specific Features.</title>
        <authorList>
            <person name="Bench S.R."/>
            <person name="Ilikchyan I.N."/>
            <person name="Tripp H.J."/>
            <person name="Zehr J.P."/>
        </authorList>
    </citation>
    <scope>NUCLEOTIDE SEQUENCE [LARGE SCALE GENOMIC DNA]</scope>
    <source>
        <strain evidence="1 2">WH 0003</strain>
    </source>
</reference>
<dbReference type="Proteomes" id="UP000003477">
    <property type="component" value="Unassembled WGS sequence"/>
</dbReference>
<evidence type="ECO:0000313" key="1">
    <source>
        <dbReference type="EMBL" id="EHJ14382.1"/>
    </source>
</evidence>
<dbReference type="EMBL" id="AESD01000152">
    <property type="protein sequence ID" value="EHJ14382.1"/>
    <property type="molecule type" value="Genomic_DNA"/>
</dbReference>
<gene>
    <name evidence="1" type="ORF">CWATWH0003_0958b4</name>
</gene>
<sequence length="18" mass="1868">AMIGLAGILAKRNNDHSS</sequence>
<organism evidence="1 2">
    <name type="scientific">Crocosphaera watsonii WH 0003</name>
    <dbReference type="NCBI Taxonomy" id="423471"/>
    <lineage>
        <taxon>Bacteria</taxon>
        <taxon>Bacillati</taxon>
        <taxon>Cyanobacteriota</taxon>
        <taxon>Cyanophyceae</taxon>
        <taxon>Oscillatoriophycideae</taxon>
        <taxon>Chroococcales</taxon>
        <taxon>Aphanothecaceae</taxon>
        <taxon>Crocosphaera</taxon>
    </lineage>
</organism>
<accession>G5J0C1</accession>
<comment type="caution">
    <text evidence="1">The sequence shown here is derived from an EMBL/GenBank/DDBJ whole genome shotgun (WGS) entry which is preliminary data.</text>
</comment>
<name>G5J0C1_CROWT</name>
<proteinExistence type="predicted"/>
<feature type="non-terminal residue" evidence="1">
    <location>
        <position position="1"/>
    </location>
</feature>
<protein>
    <submittedName>
        <fullName evidence="1">Uncharacterized protein</fullName>
    </submittedName>
</protein>